<accession>A0A0A9HAT4</accession>
<reference evidence="1" key="2">
    <citation type="journal article" date="2015" name="Data Brief">
        <title>Shoot transcriptome of the giant reed, Arundo donax.</title>
        <authorList>
            <person name="Barrero R.A."/>
            <person name="Guerrero F.D."/>
            <person name="Moolhuijzen P."/>
            <person name="Goolsby J.A."/>
            <person name="Tidwell J."/>
            <person name="Bellgard S.E."/>
            <person name="Bellgard M.I."/>
        </authorList>
    </citation>
    <scope>NUCLEOTIDE SEQUENCE</scope>
    <source>
        <tissue evidence="1">Shoot tissue taken approximately 20 cm above the soil surface</tissue>
    </source>
</reference>
<reference evidence="1" key="1">
    <citation type="submission" date="2014-09" db="EMBL/GenBank/DDBJ databases">
        <authorList>
            <person name="Magalhaes I.L.F."/>
            <person name="Oliveira U."/>
            <person name="Santos F.R."/>
            <person name="Vidigal T.H.D.A."/>
            <person name="Brescovit A.D."/>
            <person name="Santos A.J."/>
        </authorList>
    </citation>
    <scope>NUCLEOTIDE SEQUENCE</scope>
    <source>
        <tissue evidence="1">Shoot tissue taken approximately 20 cm above the soil surface</tissue>
    </source>
</reference>
<evidence type="ECO:0000313" key="1">
    <source>
        <dbReference type="EMBL" id="JAE34290.1"/>
    </source>
</evidence>
<organism evidence="1">
    <name type="scientific">Arundo donax</name>
    <name type="common">Giant reed</name>
    <name type="synonym">Donax arundinaceus</name>
    <dbReference type="NCBI Taxonomy" id="35708"/>
    <lineage>
        <taxon>Eukaryota</taxon>
        <taxon>Viridiplantae</taxon>
        <taxon>Streptophyta</taxon>
        <taxon>Embryophyta</taxon>
        <taxon>Tracheophyta</taxon>
        <taxon>Spermatophyta</taxon>
        <taxon>Magnoliopsida</taxon>
        <taxon>Liliopsida</taxon>
        <taxon>Poales</taxon>
        <taxon>Poaceae</taxon>
        <taxon>PACMAD clade</taxon>
        <taxon>Arundinoideae</taxon>
        <taxon>Arundineae</taxon>
        <taxon>Arundo</taxon>
    </lineage>
</organism>
<protein>
    <submittedName>
        <fullName evidence="1">Uncharacterized protein</fullName>
    </submittedName>
</protein>
<sequence length="63" mass="6791">MKTQGKGCNCPHYSLEKFFACSPNSVSTCSSPDSLIRPLALSSGLPPVWDWVRGPSCTVVALY</sequence>
<dbReference type="EMBL" id="GBRH01163606">
    <property type="protein sequence ID" value="JAE34290.1"/>
    <property type="molecule type" value="Transcribed_RNA"/>
</dbReference>
<proteinExistence type="predicted"/>
<name>A0A0A9HAT4_ARUDO</name>
<dbReference type="AlphaFoldDB" id="A0A0A9HAT4"/>